<keyword evidence="3" id="KW-1185">Reference proteome</keyword>
<gene>
    <name evidence="2" type="ORF">ACFFRH_39450</name>
</gene>
<reference evidence="2 3" key="1">
    <citation type="submission" date="2024-09" db="EMBL/GenBank/DDBJ databases">
        <authorList>
            <person name="Sun Q."/>
            <person name="Mori K."/>
        </authorList>
    </citation>
    <scope>NUCLEOTIDE SEQUENCE [LARGE SCALE GENOMIC DNA]</scope>
    <source>
        <strain evidence="2 3">JCM 3028</strain>
    </source>
</reference>
<feature type="region of interest" description="Disordered" evidence="1">
    <location>
        <begin position="471"/>
        <end position="491"/>
    </location>
</feature>
<evidence type="ECO:0008006" key="4">
    <source>
        <dbReference type="Google" id="ProtNLM"/>
    </source>
</evidence>
<feature type="region of interest" description="Disordered" evidence="1">
    <location>
        <begin position="572"/>
        <end position="597"/>
    </location>
</feature>
<feature type="region of interest" description="Disordered" evidence="1">
    <location>
        <begin position="119"/>
        <end position="184"/>
    </location>
</feature>
<feature type="region of interest" description="Disordered" evidence="1">
    <location>
        <begin position="1"/>
        <end position="22"/>
    </location>
</feature>
<dbReference type="EMBL" id="JBHMBS010000035">
    <property type="protein sequence ID" value="MFB9681590.1"/>
    <property type="molecule type" value="Genomic_DNA"/>
</dbReference>
<comment type="caution">
    <text evidence="2">The sequence shown here is derived from an EMBL/GenBank/DDBJ whole genome shotgun (WGS) entry which is preliminary data.</text>
</comment>
<feature type="compositionally biased region" description="Low complexity" evidence="1">
    <location>
        <begin position="169"/>
        <end position="184"/>
    </location>
</feature>
<dbReference type="RefSeq" id="WP_386162698.1">
    <property type="nucleotide sequence ID" value="NZ_JBHMBS010000035.1"/>
</dbReference>
<evidence type="ECO:0000313" key="3">
    <source>
        <dbReference type="Proteomes" id="UP001589610"/>
    </source>
</evidence>
<organism evidence="2 3">
    <name type="scientific">Streptosporangium vulgare</name>
    <dbReference type="NCBI Taxonomy" id="46190"/>
    <lineage>
        <taxon>Bacteria</taxon>
        <taxon>Bacillati</taxon>
        <taxon>Actinomycetota</taxon>
        <taxon>Actinomycetes</taxon>
        <taxon>Streptosporangiales</taxon>
        <taxon>Streptosporangiaceae</taxon>
        <taxon>Streptosporangium</taxon>
    </lineage>
</organism>
<proteinExistence type="predicted"/>
<evidence type="ECO:0000256" key="1">
    <source>
        <dbReference type="SAM" id="MobiDB-lite"/>
    </source>
</evidence>
<dbReference type="Proteomes" id="UP001589610">
    <property type="component" value="Unassembled WGS sequence"/>
</dbReference>
<protein>
    <recommendedName>
        <fullName evidence="4">SWIM-type domain-containing protein</fullName>
    </recommendedName>
</protein>
<sequence length="718" mass="72983">MNPPASAVSPAAPATPAGQLPPVEPHVVASAVEELTPRLRKKLDAAIERCAGLPAVADGQGVSISWGEDAVVTLTPGSPGVIADPGAARCSCLLAPRCLHRAAVLSACPVADPALSMPPDLPADLPGNSDSGAGTSTGAGPGPEMETETEPGSRTGSGTVADRAAGLVPAPGGKASPLAGAPPAADLPSVPAPVPAPVQVLASGPNAGQTAAASGLWAAAAGVLAGGVPGAGAVPQAELLRAAHTARVAGLHRAEAAALRVVRELRAARARHDGHRLADLVSALRELLLTAGRLAAADPDPALVGTARRAYRRGEGLRVYGVCREPVISATGYGGVVTHLVAEDGRWFSVADVRPGGSARARGAATATVALGAAALDHAQLARRGLLISGATISPDGRLGAGRGVRANPVAGLSWSEGPLAALFARPLATVADAVFSGTSWSDPRDGGAAEQPVGCDLEIVGAEGDRLLARELPPPTERDRAGSAEGGTRGTREPLIRLVAADSHPELAHVANLRQLASRPGLRVRVIGRLDLGRAATLRPLAVGPVPGAGPTLRLPAEWLDRADLGYDRLQGAHLPPRDACSSRREAAGSDPDPVAGSPLWRAGRLVELAVSGGRRAVAESARDGDSLAQLVPLRRAGFETSADLVAALTEEADRRTRDVFGRLVDSGGDGYAWAWLAAAVHLAATERALVQASWHDGHLHRDPGEPDDHDRRETRG</sequence>
<feature type="compositionally biased region" description="Low complexity" evidence="1">
    <location>
        <begin position="1"/>
        <end position="17"/>
    </location>
</feature>
<accession>A0ABV5TR24</accession>
<feature type="region of interest" description="Disordered" evidence="1">
    <location>
        <begin position="698"/>
        <end position="718"/>
    </location>
</feature>
<name>A0ABV5TR24_9ACTN</name>
<evidence type="ECO:0000313" key="2">
    <source>
        <dbReference type="EMBL" id="MFB9681590.1"/>
    </source>
</evidence>